<comment type="similarity">
    <text evidence="2 12">Belongs to the peptidase M48B family.</text>
</comment>
<dbReference type="NCBIfam" id="NF002826">
    <property type="entry name" value="PRK03001.1"/>
    <property type="match status" value="1"/>
</dbReference>
<dbReference type="GO" id="GO:0004222">
    <property type="term" value="F:metalloendopeptidase activity"/>
    <property type="evidence" value="ECO:0007669"/>
    <property type="project" value="UniProtKB-UniRule"/>
</dbReference>
<sequence precursor="true">MPMNYARTALLLAVLTAIFVALGAAVGGKSGLVFAFFAAMVMNAFSLWKSDTAVLRMFNAQEVDDRSAPEYVQLVRDLAKRAGLPMPRVYVMNNPQPNAFATGRNPSNAAVCASTGLLETLNRDELAGVMAHELSHIKNRDTLTMAVAATIGGAVSMFAQYLQFGMLFGGGRSDERGGLGVIGTLAAVIIAPMAAGLVQMAISRSREYQADRMGAMICGNPLWLASALRKIDRSARRVENPEAEAVPAAAHMFIINPLNGHGVDNLFSTHPNVENRIAALESMAREMGVTSAAARGEAEPTDWDAMPNASDDSRGEVWIGGQKYTKPPSPWG</sequence>
<dbReference type="EC" id="3.4.24.-" evidence="12"/>
<keyword evidence="10 12" id="KW-0482">Metalloprotease</keyword>
<dbReference type="eggNOG" id="COG0501">
    <property type="taxonomic scope" value="Bacteria"/>
</dbReference>
<feature type="transmembrane region" description="Helical" evidence="12">
    <location>
        <begin position="33"/>
        <end position="48"/>
    </location>
</feature>
<gene>
    <name evidence="12" type="primary">htpX</name>
    <name evidence="15" type="ordered locus">Hden_3457</name>
</gene>
<dbReference type="GO" id="GO:0005886">
    <property type="term" value="C:plasma membrane"/>
    <property type="evidence" value="ECO:0007669"/>
    <property type="project" value="UniProtKB-SubCell"/>
</dbReference>
<keyword evidence="8 12" id="KW-0862">Zinc</keyword>
<comment type="subcellular location">
    <subcellularLocation>
        <location evidence="12">Cell inner membrane</location>
        <topology evidence="12">Multi-pass membrane protein</topology>
    </subcellularLocation>
    <subcellularLocation>
        <location evidence="1">Cell membrane</location>
        <topology evidence="1">Multi-pass membrane protein</topology>
    </subcellularLocation>
</comment>
<dbReference type="InterPro" id="IPR050083">
    <property type="entry name" value="HtpX_protease"/>
</dbReference>
<keyword evidence="7 12" id="KW-0378">Hydrolase</keyword>
<evidence type="ECO:0000256" key="9">
    <source>
        <dbReference type="ARBA" id="ARBA00022989"/>
    </source>
</evidence>
<evidence type="ECO:0000256" key="12">
    <source>
        <dbReference type="HAMAP-Rule" id="MF_00188"/>
    </source>
</evidence>
<dbReference type="CDD" id="cd07336">
    <property type="entry name" value="M48B_HtpX_like"/>
    <property type="match status" value="1"/>
</dbReference>
<feature type="active site" evidence="12">
    <location>
        <position position="133"/>
    </location>
</feature>
<dbReference type="GO" id="GO:0006508">
    <property type="term" value="P:proteolysis"/>
    <property type="evidence" value="ECO:0007669"/>
    <property type="project" value="UniProtKB-KW"/>
</dbReference>
<keyword evidence="6 12" id="KW-0479">Metal-binding</keyword>
<evidence type="ECO:0000256" key="6">
    <source>
        <dbReference type="ARBA" id="ARBA00022723"/>
    </source>
</evidence>
<dbReference type="InterPro" id="IPR022919">
    <property type="entry name" value="Pept_M48_protease_HtpX"/>
</dbReference>
<dbReference type="Gene3D" id="3.30.2010.10">
    <property type="entry name" value="Metalloproteases ('zincins'), catalytic domain"/>
    <property type="match status" value="1"/>
</dbReference>
<evidence type="ECO:0000256" key="13">
    <source>
        <dbReference type="SAM" id="MobiDB-lite"/>
    </source>
</evidence>
<dbReference type="KEGG" id="hdn:Hden_3457"/>
<dbReference type="Pfam" id="PF01435">
    <property type="entry name" value="Peptidase_M48"/>
    <property type="match status" value="1"/>
</dbReference>
<reference evidence="16" key="1">
    <citation type="journal article" date="2011" name="J. Bacteriol.">
        <title>Genome sequences of eight morphologically diverse alphaproteobacteria.</title>
        <authorList>
            <consortium name="US DOE Joint Genome Institute"/>
            <person name="Brown P.J."/>
            <person name="Kysela D.T."/>
            <person name="Buechlein A."/>
            <person name="Hemmerich C."/>
            <person name="Brun Y.V."/>
        </authorList>
    </citation>
    <scope>NUCLEOTIDE SEQUENCE [LARGE SCALE GENOMIC DNA]</scope>
    <source>
        <strain evidence="16">ATCC 51888 / DSM 1869 / NCIB 11706 / TK 0415</strain>
    </source>
</reference>
<name>D8JY44_HYPDA</name>
<evidence type="ECO:0000256" key="8">
    <source>
        <dbReference type="ARBA" id="ARBA00022833"/>
    </source>
</evidence>
<organism evidence="15 16">
    <name type="scientific">Hyphomicrobium denitrificans (strain ATCC 51888 / DSM 1869 / NCIMB 11706 / TK 0415)</name>
    <dbReference type="NCBI Taxonomy" id="582899"/>
    <lineage>
        <taxon>Bacteria</taxon>
        <taxon>Pseudomonadati</taxon>
        <taxon>Pseudomonadota</taxon>
        <taxon>Alphaproteobacteria</taxon>
        <taxon>Hyphomicrobiales</taxon>
        <taxon>Hyphomicrobiaceae</taxon>
        <taxon>Hyphomicrobium</taxon>
    </lineage>
</organism>
<feature type="binding site" evidence="12">
    <location>
        <position position="136"/>
    </location>
    <ligand>
        <name>Zn(2+)</name>
        <dbReference type="ChEBI" id="CHEBI:29105"/>
        <note>catalytic</note>
    </ligand>
</feature>
<keyword evidence="9 12" id="KW-1133">Transmembrane helix</keyword>
<protein>
    <recommendedName>
        <fullName evidence="12">Protease HtpX homolog</fullName>
        <ecNumber evidence="12">3.4.24.-</ecNumber>
    </recommendedName>
</protein>
<feature type="binding site" evidence="12">
    <location>
        <position position="207"/>
    </location>
    <ligand>
        <name>Zn(2+)</name>
        <dbReference type="ChEBI" id="CHEBI:29105"/>
        <note>catalytic</note>
    </ligand>
</feature>
<keyword evidence="5 12" id="KW-0812">Transmembrane</keyword>
<keyword evidence="12" id="KW-0997">Cell inner membrane</keyword>
<dbReference type="HOGENOM" id="CLU_042266_3_0_5"/>
<feature type="transmembrane region" description="Helical" evidence="12">
    <location>
        <begin position="182"/>
        <end position="202"/>
    </location>
</feature>
<dbReference type="PANTHER" id="PTHR43221:SF1">
    <property type="entry name" value="PROTEASE HTPX"/>
    <property type="match status" value="1"/>
</dbReference>
<evidence type="ECO:0000256" key="7">
    <source>
        <dbReference type="ARBA" id="ARBA00022801"/>
    </source>
</evidence>
<feature type="transmembrane region" description="Helical" evidence="12">
    <location>
        <begin position="143"/>
        <end position="162"/>
    </location>
</feature>
<feature type="domain" description="Peptidase M48" evidence="14">
    <location>
        <begin position="72"/>
        <end position="283"/>
    </location>
</feature>
<evidence type="ECO:0000256" key="3">
    <source>
        <dbReference type="ARBA" id="ARBA00022475"/>
    </source>
</evidence>
<proteinExistence type="inferred from homology"/>
<evidence type="ECO:0000256" key="10">
    <source>
        <dbReference type="ARBA" id="ARBA00023049"/>
    </source>
</evidence>
<dbReference type="NCBIfam" id="NF002363">
    <property type="entry name" value="PRK01345.1"/>
    <property type="match status" value="1"/>
</dbReference>
<evidence type="ECO:0000313" key="15">
    <source>
        <dbReference type="EMBL" id="ADJ25248.1"/>
    </source>
</evidence>
<evidence type="ECO:0000256" key="1">
    <source>
        <dbReference type="ARBA" id="ARBA00004651"/>
    </source>
</evidence>
<dbReference type="InterPro" id="IPR001915">
    <property type="entry name" value="Peptidase_M48"/>
</dbReference>
<feature type="region of interest" description="Disordered" evidence="13">
    <location>
        <begin position="291"/>
        <end position="332"/>
    </location>
</feature>
<evidence type="ECO:0000256" key="11">
    <source>
        <dbReference type="ARBA" id="ARBA00023136"/>
    </source>
</evidence>
<dbReference type="Proteomes" id="UP000002033">
    <property type="component" value="Chromosome"/>
</dbReference>
<accession>D8JY44</accession>
<feature type="binding site" evidence="12">
    <location>
        <position position="132"/>
    </location>
    <ligand>
        <name>Zn(2+)</name>
        <dbReference type="ChEBI" id="CHEBI:29105"/>
        <note>catalytic</note>
    </ligand>
</feature>
<dbReference type="STRING" id="582899.Hden_3457"/>
<dbReference type="GO" id="GO:0008270">
    <property type="term" value="F:zinc ion binding"/>
    <property type="evidence" value="ECO:0007669"/>
    <property type="project" value="UniProtKB-UniRule"/>
</dbReference>
<keyword evidence="16" id="KW-1185">Reference proteome</keyword>
<evidence type="ECO:0000256" key="4">
    <source>
        <dbReference type="ARBA" id="ARBA00022670"/>
    </source>
</evidence>
<dbReference type="AlphaFoldDB" id="D8JY44"/>
<comment type="cofactor">
    <cofactor evidence="12">
        <name>Zn(2+)</name>
        <dbReference type="ChEBI" id="CHEBI:29105"/>
    </cofactor>
    <text evidence="12">Binds 1 zinc ion per subunit.</text>
</comment>
<evidence type="ECO:0000259" key="14">
    <source>
        <dbReference type="Pfam" id="PF01435"/>
    </source>
</evidence>
<dbReference type="HAMAP" id="MF_00188">
    <property type="entry name" value="Pept_M48_protease_HtpX"/>
    <property type="match status" value="1"/>
</dbReference>
<keyword evidence="11 12" id="KW-0472">Membrane</keyword>
<dbReference type="OrthoDB" id="15218at2"/>
<dbReference type="PANTHER" id="PTHR43221">
    <property type="entry name" value="PROTEASE HTPX"/>
    <property type="match status" value="1"/>
</dbReference>
<keyword evidence="3 12" id="KW-1003">Cell membrane</keyword>
<evidence type="ECO:0000256" key="5">
    <source>
        <dbReference type="ARBA" id="ARBA00022692"/>
    </source>
</evidence>
<dbReference type="EMBL" id="CP002083">
    <property type="protein sequence ID" value="ADJ25248.1"/>
    <property type="molecule type" value="Genomic_DNA"/>
</dbReference>
<keyword evidence="4 12" id="KW-0645">Protease</keyword>
<evidence type="ECO:0000313" key="16">
    <source>
        <dbReference type="Proteomes" id="UP000002033"/>
    </source>
</evidence>
<evidence type="ECO:0000256" key="2">
    <source>
        <dbReference type="ARBA" id="ARBA00009779"/>
    </source>
</evidence>